<organism evidence="1 2">
    <name type="scientific">Parabacteroides segnis</name>
    <dbReference type="NCBI Taxonomy" id="2763058"/>
    <lineage>
        <taxon>Bacteria</taxon>
        <taxon>Pseudomonadati</taxon>
        <taxon>Bacteroidota</taxon>
        <taxon>Bacteroidia</taxon>
        <taxon>Bacteroidales</taxon>
        <taxon>Tannerellaceae</taxon>
        <taxon>Parabacteroides</taxon>
    </lineage>
</organism>
<dbReference type="Proteomes" id="UP000644010">
    <property type="component" value="Unassembled WGS sequence"/>
</dbReference>
<evidence type="ECO:0000313" key="1">
    <source>
        <dbReference type="EMBL" id="MBC5644264.1"/>
    </source>
</evidence>
<sequence length="137" mass="14945">MNKAANIVAESLTGDRFVTIVLKGEGHTVYPPVIKVLLRAIQSLAKIEVPDKANWIEALFSIPGNVERIIKALSIIIAGNVDDWESKSKEIVSSLNESTLEELKEAFGKVVSLIHVDDFFDCAALAKSVARMAAEPR</sequence>
<comment type="caution">
    <text evidence="1">The sequence shown here is derived from an EMBL/GenBank/DDBJ whole genome shotgun (WGS) entry which is preliminary data.</text>
</comment>
<accession>A0ABR7E3E0</accession>
<name>A0ABR7E3E0_9BACT</name>
<reference evidence="1 2" key="1">
    <citation type="submission" date="2020-08" db="EMBL/GenBank/DDBJ databases">
        <title>Genome public.</title>
        <authorList>
            <person name="Liu C."/>
            <person name="Sun Q."/>
        </authorList>
    </citation>
    <scope>NUCLEOTIDE SEQUENCE [LARGE SCALE GENOMIC DNA]</scope>
    <source>
        <strain evidence="1 2">BX2</strain>
    </source>
</reference>
<proteinExistence type="predicted"/>
<protein>
    <submittedName>
        <fullName evidence="1">Uncharacterized protein</fullName>
    </submittedName>
</protein>
<gene>
    <name evidence="1" type="ORF">H8S77_15390</name>
</gene>
<keyword evidence="2" id="KW-1185">Reference proteome</keyword>
<dbReference type="EMBL" id="JACOOI010000016">
    <property type="protein sequence ID" value="MBC5644264.1"/>
    <property type="molecule type" value="Genomic_DNA"/>
</dbReference>
<dbReference type="RefSeq" id="WP_186960165.1">
    <property type="nucleotide sequence ID" value="NZ_JACOOI010000016.1"/>
</dbReference>
<evidence type="ECO:0000313" key="2">
    <source>
        <dbReference type="Proteomes" id="UP000644010"/>
    </source>
</evidence>